<evidence type="ECO:0000313" key="8">
    <source>
        <dbReference type="EMBL" id="GBE78906.1"/>
    </source>
</evidence>
<keyword evidence="3" id="KW-0540">Nuclease</keyword>
<dbReference type="STRING" id="139825.A0A401G9P7"/>
<keyword evidence="9" id="KW-1185">Reference proteome</keyword>
<dbReference type="SUPFAM" id="SSF56672">
    <property type="entry name" value="DNA/RNA polymerases"/>
    <property type="match status" value="1"/>
</dbReference>
<feature type="domain" description="Reverse transcriptase/retrotransposon-derived protein RNase H-like" evidence="7">
    <location>
        <begin position="670"/>
        <end position="770"/>
    </location>
</feature>
<keyword evidence="4" id="KW-0255">Endonuclease</keyword>
<dbReference type="AlphaFoldDB" id="A0A401G9P7"/>
<evidence type="ECO:0000256" key="4">
    <source>
        <dbReference type="ARBA" id="ARBA00022759"/>
    </source>
</evidence>
<evidence type="ECO:0000256" key="3">
    <source>
        <dbReference type="ARBA" id="ARBA00022722"/>
    </source>
</evidence>
<dbReference type="InterPro" id="IPR043128">
    <property type="entry name" value="Rev_trsase/Diguanyl_cyclase"/>
</dbReference>
<dbReference type="Pfam" id="PF13975">
    <property type="entry name" value="gag-asp_proteas"/>
    <property type="match status" value="1"/>
</dbReference>
<dbReference type="CDD" id="cd00303">
    <property type="entry name" value="retropepsin_like"/>
    <property type="match status" value="1"/>
</dbReference>
<name>A0A401G9P7_9APHY</name>
<dbReference type="Gene3D" id="3.10.10.10">
    <property type="entry name" value="HIV Type 1 Reverse Transcriptase, subunit A, domain 1"/>
    <property type="match status" value="1"/>
</dbReference>
<dbReference type="InParanoid" id="A0A401G9P7"/>
<reference evidence="8 9" key="1">
    <citation type="journal article" date="2018" name="Sci. Rep.">
        <title>Genome sequence of the cauliflower mushroom Sparassis crispa (Hanabiratake) and its association with beneficial usage.</title>
        <authorList>
            <person name="Kiyama R."/>
            <person name="Furutani Y."/>
            <person name="Kawaguchi K."/>
            <person name="Nakanishi T."/>
        </authorList>
    </citation>
    <scope>NUCLEOTIDE SEQUENCE [LARGE SCALE GENOMIC DNA]</scope>
</reference>
<evidence type="ECO:0000313" key="9">
    <source>
        <dbReference type="Proteomes" id="UP000287166"/>
    </source>
</evidence>
<proteinExistence type="predicted"/>
<dbReference type="InterPro" id="IPR043502">
    <property type="entry name" value="DNA/RNA_pol_sf"/>
</dbReference>
<keyword evidence="1" id="KW-0808">Transferase</keyword>
<dbReference type="PANTHER" id="PTHR37984:SF5">
    <property type="entry name" value="PROTEIN NYNRIN-LIKE"/>
    <property type="match status" value="1"/>
</dbReference>
<protein>
    <submittedName>
        <fullName evidence="8">Retrovirus-related Pol polyprotein from transposon 412</fullName>
    </submittedName>
</protein>
<evidence type="ECO:0000256" key="1">
    <source>
        <dbReference type="ARBA" id="ARBA00022679"/>
    </source>
</evidence>
<dbReference type="CDD" id="cd01647">
    <property type="entry name" value="RT_LTR"/>
    <property type="match status" value="1"/>
</dbReference>
<evidence type="ECO:0000259" key="7">
    <source>
        <dbReference type="Pfam" id="PF17919"/>
    </source>
</evidence>
<dbReference type="GO" id="GO:0004519">
    <property type="term" value="F:endonuclease activity"/>
    <property type="evidence" value="ECO:0007669"/>
    <property type="project" value="UniProtKB-KW"/>
</dbReference>
<keyword evidence="2" id="KW-0548">Nucleotidyltransferase</keyword>
<dbReference type="Proteomes" id="UP000287166">
    <property type="component" value="Unassembled WGS sequence"/>
</dbReference>
<gene>
    <name evidence="8" type="ORF">SCP_0201030</name>
</gene>
<keyword evidence="4" id="KW-0378">Hydrolase</keyword>
<evidence type="ECO:0000256" key="2">
    <source>
        <dbReference type="ARBA" id="ARBA00022695"/>
    </source>
</evidence>
<dbReference type="EMBL" id="BFAD01000002">
    <property type="protein sequence ID" value="GBE78906.1"/>
    <property type="molecule type" value="Genomic_DNA"/>
</dbReference>
<dbReference type="Pfam" id="PF17919">
    <property type="entry name" value="RT_RNaseH_2"/>
    <property type="match status" value="1"/>
</dbReference>
<feature type="compositionally biased region" description="Acidic residues" evidence="6">
    <location>
        <begin position="830"/>
        <end position="839"/>
    </location>
</feature>
<dbReference type="Gene3D" id="3.30.70.270">
    <property type="match status" value="2"/>
</dbReference>
<dbReference type="GO" id="GO:0016779">
    <property type="term" value="F:nucleotidyltransferase activity"/>
    <property type="evidence" value="ECO:0007669"/>
    <property type="project" value="UniProtKB-KW"/>
</dbReference>
<dbReference type="InterPro" id="IPR021109">
    <property type="entry name" value="Peptidase_aspartic_dom_sf"/>
</dbReference>
<dbReference type="InterPro" id="IPR041577">
    <property type="entry name" value="RT_RNaseH_2"/>
</dbReference>
<dbReference type="RefSeq" id="XP_027609819.1">
    <property type="nucleotide sequence ID" value="XM_027754018.1"/>
</dbReference>
<comment type="caution">
    <text evidence="8">The sequence shown here is derived from an EMBL/GenBank/DDBJ whole genome shotgun (WGS) entry which is preliminary data.</text>
</comment>
<evidence type="ECO:0000256" key="6">
    <source>
        <dbReference type="SAM" id="MobiDB-lite"/>
    </source>
</evidence>
<dbReference type="PANTHER" id="PTHR37984">
    <property type="entry name" value="PROTEIN CBG26694"/>
    <property type="match status" value="1"/>
</dbReference>
<keyword evidence="5" id="KW-0511">Multifunctional enzyme</keyword>
<dbReference type="GeneID" id="38775823"/>
<dbReference type="OrthoDB" id="5599163at2759"/>
<dbReference type="InterPro" id="IPR050951">
    <property type="entry name" value="Retrovirus_Pol_polyprotein"/>
</dbReference>
<dbReference type="SUPFAM" id="SSF50630">
    <property type="entry name" value="Acid proteases"/>
    <property type="match status" value="1"/>
</dbReference>
<accession>A0A401G9P7</accession>
<evidence type="ECO:0000256" key="5">
    <source>
        <dbReference type="ARBA" id="ARBA00023268"/>
    </source>
</evidence>
<sequence>MPSPDLKKSTPAFIYESKAAVPNAAHAIFSRMLDVVVPNVTVGELLAVSPDLCKEAIDHSRMHRIATAPQSALSAITSLTLPSVDHATPLREIAVSINGKLVLSLLDEGSEIVVIQQDLCEELGLHINETMRMNMETANRGKEPLPGCVEMLEINVEGIRTWAHAYVVPNAPYRLLLGRPWQKHARLHKHEFEDENVFITVHDPCDPTNTRDLSTKPRLIGVPRGSFALTVSSAAVRSDVILPTISGLTDTFLADEVLRSNYEWDPVAHVFAYKKVANKVRPIVTAMPEYARIERCIPKDPLATLSPLSPHPPDFTPGTQLSQERMDNLGVLISDFLWPEEQKLIAQVLKQNETDIAWDESEKGHFRDEYFKPVIIPTIPHTPWVHRQPPIPPGIREEVVKLIQAKIKSGVYEPSNSAYQSKFFCVAKKDGSVRIVHDLQPLNRVSIQDSAAPPYVEHFAKQCAGCSIYTMMDLFVGFDHCTLDPSSRNFTTFQSLVGTLRLTVLPQGWTGLPPIFQGDVVWILQDEVEVAPNFQDDINVLGKKTRYELNGGEYEVILENPKIQHFVWEHAQDLNRVLHRLKHAGATVSGKKLFPDREEVIAVGQCCNYEGRAPDNLKVAKIVKWPACTTKSEVRGFLGTAGTVCMWIKDFATIARPLVNLTKNDTPFEWGPAEQESMDLLKDAVVHSPAICPIDYKSDNEVILAVDSSHIATGYILLQLDDAARRRPSRFSSITWNDQESRYSQAKIELYGLFRSLKAVKIFIVGVRNLTVEVDAKYIKGMINNPDAHLNATMNRWIAGILLFNFKLVHVPGPKHRGPDGLSRCPRAEDDAEDDGEDSEEIEEWLDEVLSCGISIAGGLADGMIGIPTEEEGQKEQTGLVLTAGSHAHDAHDDIIIPPSTTSQCDDDNLHRIQHYLRTLK</sequence>
<organism evidence="8 9">
    <name type="scientific">Sparassis crispa</name>
    <dbReference type="NCBI Taxonomy" id="139825"/>
    <lineage>
        <taxon>Eukaryota</taxon>
        <taxon>Fungi</taxon>
        <taxon>Dikarya</taxon>
        <taxon>Basidiomycota</taxon>
        <taxon>Agaricomycotina</taxon>
        <taxon>Agaricomycetes</taxon>
        <taxon>Polyporales</taxon>
        <taxon>Sparassidaceae</taxon>
        <taxon>Sparassis</taxon>
    </lineage>
</organism>
<feature type="region of interest" description="Disordered" evidence="6">
    <location>
        <begin position="815"/>
        <end position="839"/>
    </location>
</feature>
<dbReference type="Gene3D" id="2.40.70.10">
    <property type="entry name" value="Acid Proteases"/>
    <property type="match status" value="1"/>
</dbReference>